<dbReference type="PROSITE" id="PS50102">
    <property type="entry name" value="RRM"/>
    <property type="match status" value="2"/>
</dbReference>
<dbReference type="PANTHER" id="PTHR12801:SF115">
    <property type="entry name" value="FI18136P1-RELATED"/>
    <property type="match status" value="1"/>
</dbReference>
<feature type="compositionally biased region" description="Basic residues" evidence="8">
    <location>
        <begin position="1"/>
        <end position="12"/>
    </location>
</feature>
<dbReference type="Proteomes" id="UP000192927">
    <property type="component" value="Unassembled WGS sequence"/>
</dbReference>
<dbReference type="EMBL" id="FWEW01001806">
    <property type="protein sequence ID" value="SLM37677.1"/>
    <property type="molecule type" value="Genomic_DNA"/>
</dbReference>
<dbReference type="Gene3D" id="3.30.70.330">
    <property type="match status" value="2"/>
</dbReference>
<dbReference type="GO" id="GO:0005634">
    <property type="term" value="C:nucleus"/>
    <property type="evidence" value="ECO:0007669"/>
    <property type="project" value="UniProtKB-SubCell"/>
</dbReference>
<evidence type="ECO:0000256" key="4">
    <source>
        <dbReference type="ARBA" id="ARBA00022801"/>
    </source>
</evidence>
<keyword evidence="6" id="KW-0539">Nucleus</keyword>
<feature type="region of interest" description="Disordered" evidence="8">
    <location>
        <begin position="742"/>
        <end position="780"/>
    </location>
</feature>
<keyword evidence="7" id="KW-0694">RNA-binding</keyword>
<keyword evidence="4" id="KW-0378">Hydrolase</keyword>
<dbReference type="AlphaFoldDB" id="A0A1W5D3H4"/>
<comment type="similarity">
    <text evidence="2">Belongs to the REXO1/REXO3 family.</text>
</comment>
<dbReference type="InterPro" id="IPR047021">
    <property type="entry name" value="REXO1/3/4-like"/>
</dbReference>
<feature type="region of interest" description="Disordered" evidence="8">
    <location>
        <begin position="322"/>
        <end position="342"/>
    </location>
</feature>
<evidence type="ECO:0000256" key="1">
    <source>
        <dbReference type="ARBA" id="ARBA00004123"/>
    </source>
</evidence>
<evidence type="ECO:0000256" key="6">
    <source>
        <dbReference type="ARBA" id="ARBA00023242"/>
    </source>
</evidence>
<feature type="region of interest" description="Disordered" evidence="8">
    <location>
        <begin position="1"/>
        <end position="94"/>
    </location>
</feature>
<feature type="domain" description="RRM" evidence="9">
    <location>
        <begin position="824"/>
        <end position="901"/>
    </location>
</feature>
<dbReference type="InterPro" id="IPR000504">
    <property type="entry name" value="RRM_dom"/>
</dbReference>
<dbReference type="InterPro" id="IPR036397">
    <property type="entry name" value="RNaseH_sf"/>
</dbReference>
<dbReference type="InterPro" id="IPR013520">
    <property type="entry name" value="Ribonucl_H"/>
</dbReference>
<feature type="compositionally biased region" description="Basic and acidic residues" evidence="8">
    <location>
        <begin position="268"/>
        <end position="296"/>
    </location>
</feature>
<feature type="region of interest" description="Disordered" evidence="8">
    <location>
        <begin position="162"/>
        <end position="218"/>
    </location>
</feature>
<dbReference type="FunFam" id="3.30.420.10:FF:000019">
    <property type="entry name" value="RNA exonuclease NEF-sp"/>
    <property type="match status" value="1"/>
</dbReference>
<dbReference type="CDD" id="cd00590">
    <property type="entry name" value="RRM_SF"/>
    <property type="match status" value="1"/>
</dbReference>
<keyword evidence="11" id="KW-1185">Reference proteome</keyword>
<dbReference type="Pfam" id="PF00076">
    <property type="entry name" value="RRM_1"/>
    <property type="match status" value="2"/>
</dbReference>
<evidence type="ECO:0000256" key="8">
    <source>
        <dbReference type="SAM" id="MobiDB-lite"/>
    </source>
</evidence>
<dbReference type="InterPro" id="IPR012677">
    <property type="entry name" value="Nucleotide-bd_a/b_plait_sf"/>
</dbReference>
<dbReference type="InterPro" id="IPR034922">
    <property type="entry name" value="REX1-like_exo"/>
</dbReference>
<dbReference type="GO" id="GO:0003723">
    <property type="term" value="F:RNA binding"/>
    <property type="evidence" value="ECO:0007669"/>
    <property type="project" value="UniProtKB-UniRule"/>
</dbReference>
<feature type="compositionally biased region" description="Low complexity" evidence="8">
    <location>
        <begin position="21"/>
        <end position="34"/>
    </location>
</feature>
<dbReference type="SUPFAM" id="SSF53098">
    <property type="entry name" value="Ribonuclease H-like"/>
    <property type="match status" value="1"/>
</dbReference>
<protein>
    <submittedName>
        <fullName evidence="10">Ribonuclease H-like domain</fullName>
    </submittedName>
</protein>
<feature type="region of interest" description="Disordered" evidence="8">
    <location>
        <begin position="266"/>
        <end position="297"/>
    </location>
</feature>
<dbReference type="SUPFAM" id="SSF54928">
    <property type="entry name" value="RNA-binding domain, RBD"/>
    <property type="match status" value="1"/>
</dbReference>
<evidence type="ECO:0000256" key="7">
    <source>
        <dbReference type="PROSITE-ProRule" id="PRU00176"/>
    </source>
</evidence>
<feature type="compositionally biased region" description="Basic and acidic residues" evidence="8">
    <location>
        <begin position="57"/>
        <end position="66"/>
    </location>
</feature>
<comment type="subcellular location">
    <subcellularLocation>
        <location evidence="1">Nucleus</location>
    </subcellularLocation>
</comment>
<evidence type="ECO:0000256" key="3">
    <source>
        <dbReference type="ARBA" id="ARBA00022722"/>
    </source>
</evidence>
<evidence type="ECO:0000256" key="2">
    <source>
        <dbReference type="ARBA" id="ARBA00006357"/>
    </source>
</evidence>
<keyword evidence="3" id="KW-0540">Nuclease</keyword>
<dbReference type="SMART" id="SM00360">
    <property type="entry name" value="RRM"/>
    <property type="match status" value="2"/>
</dbReference>
<feature type="compositionally biased region" description="Polar residues" evidence="8">
    <location>
        <begin position="763"/>
        <end position="775"/>
    </location>
</feature>
<feature type="compositionally biased region" description="Basic and acidic residues" evidence="8">
    <location>
        <begin position="177"/>
        <end position="190"/>
    </location>
</feature>
<name>A0A1W5D3H4_9LECA</name>
<dbReference type="SMART" id="SM00479">
    <property type="entry name" value="EXOIII"/>
    <property type="match status" value="1"/>
</dbReference>
<evidence type="ECO:0000313" key="11">
    <source>
        <dbReference type="Proteomes" id="UP000192927"/>
    </source>
</evidence>
<dbReference type="InterPro" id="IPR012337">
    <property type="entry name" value="RNaseH-like_sf"/>
</dbReference>
<dbReference type="PANTHER" id="PTHR12801">
    <property type="entry name" value="RNA EXONUCLEASE REXO1 / RECO3 FAMILY MEMBER-RELATED"/>
    <property type="match status" value="1"/>
</dbReference>
<keyword evidence="5" id="KW-0269">Exonuclease</keyword>
<dbReference type="Gene3D" id="3.30.420.10">
    <property type="entry name" value="Ribonuclease H-like superfamily/Ribonuclease H"/>
    <property type="match status" value="1"/>
</dbReference>
<reference evidence="11" key="1">
    <citation type="submission" date="2017-03" db="EMBL/GenBank/DDBJ databases">
        <authorList>
            <person name="Sharma R."/>
            <person name="Thines M."/>
        </authorList>
    </citation>
    <scope>NUCLEOTIDE SEQUENCE [LARGE SCALE GENOMIC DNA]</scope>
</reference>
<evidence type="ECO:0000256" key="5">
    <source>
        <dbReference type="ARBA" id="ARBA00022839"/>
    </source>
</evidence>
<sequence length="1014" mass="111451">MGRSGKKRKHAQYARDHGRDAGTTGTSGLASTLAHVRAPEGIAVDATDPNVSVANDDDGKWETVERRSKKPRRSNDGASHGSHNQNKQGKKHSNYPALSYSELHRLQASIKTSDLQSLVLYCLADGSSPQWVSLRHHGQVKKAVVLMVPGLEKGMFDGDIMLPDPICDGDVQQPRPESPKGQEAPTKEDGVADVARNSKEGTQSSFPGRKSSPDDYLPKPLVADKLPVTVRPLADIFTHIWPVNAPGDDKYYKVYSPLHAMLTAPIPKSREAKREEKNRKGPKPFRESQSWEDKRTPITTLLASDEELRENEYTLHPACFTTEQERDRETDRRRSANETAEDGWKDTHVMKLADGDAPGGEIPEGSMTAGRTVLAMDCEMCKTQGGNLDLTRISIVGWDGSVVMDELVKPEKPIIDYLTPYSGITPTKLNPVTTTLADIQSRLLELLTPETILIGHSLNADLSALKITHPFIVDTSILYQHPRGPPLKSSLKWLAQKFLNREIQKGHGTRGHDSIEDAITCLDLVKMKCEKGVKWGISEASGEPIFKRLSRTPRTGTVTSSVLNGKTGAIVDHGNPERNFGAAANICIGCTDDSGVVNAIKRTVHGDEDGKLIPGGGVDFTWARMRELEILRGWTNDHRSPNAGLDPATTSNQNAVYDDLSPTALSSAVAQTVRHIGLIYASLPPYHCFIMFSLRRVVFRTLSLPSASVSLKSRSITTITRSTTVRPLPIFLPAQRRFASEDVARSERATSDAPESAHDDEQSTFASSISSTTQDVTERASDAAESVAQAMGSARDRVTDTAEAAAGGLGFRSNRDSEPGLPAKTLYVGNLFFDVTAEDLRKEMERFGTVTDIRIVMDNRGLSKGFGYVDFQTVEQATQAQESMNQAVFEGRRMTVQFTRGRKDRPNGTPTNPPSKTIFIGNMSFDMTDQDLNDMFRTIKNVIDVRVAIDRRTGQPRGFAHADFVDVASAEKAFEELKNKEVYGRKLRLDYSSSKLNTLRSPRGPRQAGDASTY</sequence>
<dbReference type="GO" id="GO:0004527">
    <property type="term" value="F:exonuclease activity"/>
    <property type="evidence" value="ECO:0007669"/>
    <property type="project" value="UniProtKB-KW"/>
</dbReference>
<feature type="domain" description="RRM" evidence="9">
    <location>
        <begin position="916"/>
        <end position="994"/>
    </location>
</feature>
<dbReference type="InterPro" id="IPR035979">
    <property type="entry name" value="RBD_domain_sf"/>
</dbReference>
<proteinExistence type="inferred from homology"/>
<organism evidence="10 11">
    <name type="scientific">Lasallia pustulata</name>
    <dbReference type="NCBI Taxonomy" id="136370"/>
    <lineage>
        <taxon>Eukaryota</taxon>
        <taxon>Fungi</taxon>
        <taxon>Dikarya</taxon>
        <taxon>Ascomycota</taxon>
        <taxon>Pezizomycotina</taxon>
        <taxon>Lecanoromycetes</taxon>
        <taxon>OSLEUM clade</taxon>
        <taxon>Umbilicariomycetidae</taxon>
        <taxon>Umbilicariales</taxon>
        <taxon>Umbilicariaceae</taxon>
        <taxon>Lasallia</taxon>
    </lineage>
</organism>
<accession>A0A1W5D3H4</accession>
<feature type="compositionally biased region" description="Basic and acidic residues" evidence="8">
    <location>
        <begin position="323"/>
        <end position="342"/>
    </location>
</feature>
<evidence type="ECO:0000313" key="10">
    <source>
        <dbReference type="EMBL" id="SLM37677.1"/>
    </source>
</evidence>
<evidence type="ECO:0000259" key="9">
    <source>
        <dbReference type="PROSITE" id="PS50102"/>
    </source>
</evidence>
<feature type="compositionally biased region" description="Basic and acidic residues" evidence="8">
    <location>
        <begin position="742"/>
        <end position="761"/>
    </location>
</feature>
<dbReference type="CDD" id="cd06145">
    <property type="entry name" value="REX1_like"/>
    <property type="match status" value="1"/>
</dbReference>